<sequence>MDEETEGNRGIDLDEVAGDGGGPEEGPHGDDARPVVARGGVGGERAGCGLDERAAEVEGAQRRRRRGEGRAHLPVHRLEAPKICAAIGSVSLPPAWLGWLS</sequence>
<accession>A0A0A8Z7U7</accession>
<evidence type="ECO:0000313" key="2">
    <source>
        <dbReference type="EMBL" id="JAD30932.1"/>
    </source>
</evidence>
<organism evidence="2">
    <name type="scientific">Arundo donax</name>
    <name type="common">Giant reed</name>
    <name type="synonym">Donax arundinaceus</name>
    <dbReference type="NCBI Taxonomy" id="35708"/>
    <lineage>
        <taxon>Eukaryota</taxon>
        <taxon>Viridiplantae</taxon>
        <taxon>Streptophyta</taxon>
        <taxon>Embryophyta</taxon>
        <taxon>Tracheophyta</taxon>
        <taxon>Spermatophyta</taxon>
        <taxon>Magnoliopsida</taxon>
        <taxon>Liliopsida</taxon>
        <taxon>Poales</taxon>
        <taxon>Poaceae</taxon>
        <taxon>PACMAD clade</taxon>
        <taxon>Arundinoideae</taxon>
        <taxon>Arundineae</taxon>
        <taxon>Arundo</taxon>
    </lineage>
</organism>
<feature type="compositionally biased region" description="Basic and acidic residues" evidence="1">
    <location>
        <begin position="1"/>
        <end position="12"/>
    </location>
</feature>
<dbReference type="AlphaFoldDB" id="A0A0A8Z7U7"/>
<evidence type="ECO:0000256" key="1">
    <source>
        <dbReference type="SAM" id="MobiDB-lite"/>
    </source>
</evidence>
<protein>
    <submittedName>
        <fullName evidence="2">Uncharacterized protein</fullName>
    </submittedName>
</protein>
<reference evidence="2" key="1">
    <citation type="submission" date="2014-09" db="EMBL/GenBank/DDBJ databases">
        <authorList>
            <person name="Magalhaes I.L.F."/>
            <person name="Oliveira U."/>
            <person name="Santos F.R."/>
            <person name="Vidigal T.H.D.A."/>
            <person name="Brescovit A.D."/>
            <person name="Santos A.J."/>
        </authorList>
    </citation>
    <scope>NUCLEOTIDE SEQUENCE</scope>
    <source>
        <tissue evidence="2">Shoot tissue taken approximately 20 cm above the soil surface</tissue>
    </source>
</reference>
<dbReference type="EMBL" id="GBRH01266963">
    <property type="protein sequence ID" value="JAD30932.1"/>
    <property type="molecule type" value="Transcribed_RNA"/>
</dbReference>
<name>A0A0A8Z7U7_ARUDO</name>
<feature type="region of interest" description="Disordered" evidence="1">
    <location>
        <begin position="1"/>
        <end position="47"/>
    </location>
</feature>
<reference evidence="2" key="2">
    <citation type="journal article" date="2015" name="Data Brief">
        <title>Shoot transcriptome of the giant reed, Arundo donax.</title>
        <authorList>
            <person name="Barrero R.A."/>
            <person name="Guerrero F.D."/>
            <person name="Moolhuijzen P."/>
            <person name="Goolsby J.A."/>
            <person name="Tidwell J."/>
            <person name="Bellgard S.E."/>
            <person name="Bellgard M.I."/>
        </authorList>
    </citation>
    <scope>NUCLEOTIDE SEQUENCE</scope>
    <source>
        <tissue evidence="2">Shoot tissue taken approximately 20 cm above the soil surface</tissue>
    </source>
</reference>
<proteinExistence type="predicted"/>